<keyword evidence="5" id="KW-0067">ATP-binding</keyword>
<reference evidence="10" key="1">
    <citation type="thesis" date="2021" institute="BYU ScholarsArchive" country="Provo, UT, USA">
        <title>Applications of and Algorithms for Genome Assembly and Genomic Analyses with an Emphasis on Marine Teleosts.</title>
        <authorList>
            <person name="Pickett B.D."/>
        </authorList>
    </citation>
    <scope>NUCLEOTIDE SEQUENCE</scope>
    <source>
        <strain evidence="10">HI-2016</strain>
    </source>
</reference>
<dbReference type="Proteomes" id="UP000824540">
    <property type="component" value="Unassembled WGS sequence"/>
</dbReference>
<dbReference type="GO" id="GO:0060271">
    <property type="term" value="P:cilium assembly"/>
    <property type="evidence" value="ECO:0007669"/>
    <property type="project" value="TreeGrafter"/>
</dbReference>
<evidence type="ECO:0000256" key="9">
    <source>
        <dbReference type="SAM" id="MobiDB-lite"/>
    </source>
</evidence>
<dbReference type="AlphaFoldDB" id="A0A8T2N7S0"/>
<dbReference type="GO" id="GO:0003341">
    <property type="term" value="P:cilium movement"/>
    <property type="evidence" value="ECO:0007669"/>
    <property type="project" value="TreeGrafter"/>
</dbReference>
<dbReference type="InterPro" id="IPR051437">
    <property type="entry name" value="TTLL_monoglycylase"/>
</dbReference>
<dbReference type="FunFam" id="3.30.470.20:FF:000032">
    <property type="entry name" value="tubulin monoglycylase TTLL3 isoform X2"/>
    <property type="match status" value="1"/>
</dbReference>
<keyword evidence="6" id="KW-0966">Cell projection</keyword>
<dbReference type="GO" id="GO:0015630">
    <property type="term" value="C:microtubule cytoskeleton"/>
    <property type="evidence" value="ECO:0007669"/>
    <property type="project" value="TreeGrafter"/>
</dbReference>
<feature type="compositionally biased region" description="Polar residues" evidence="9">
    <location>
        <begin position="723"/>
        <end position="734"/>
    </location>
</feature>
<dbReference type="Gene3D" id="3.30.1490.20">
    <property type="entry name" value="ATP-grasp fold, A domain"/>
    <property type="match status" value="1"/>
</dbReference>
<evidence type="ECO:0000256" key="1">
    <source>
        <dbReference type="ARBA" id="ARBA00004611"/>
    </source>
</evidence>
<keyword evidence="6" id="KW-0969">Cilium</keyword>
<feature type="compositionally biased region" description="Low complexity" evidence="9">
    <location>
        <begin position="78"/>
        <end position="97"/>
    </location>
</feature>
<dbReference type="Pfam" id="PF03133">
    <property type="entry name" value="TTL"/>
    <property type="match status" value="1"/>
</dbReference>
<accession>A0A8T2N7S0</accession>
<gene>
    <name evidence="10" type="ORF">JZ751_014645</name>
</gene>
<protein>
    <recommendedName>
        <fullName evidence="12">Tubulin monoglycylase TTLL3-like</fullName>
    </recommendedName>
</protein>
<evidence type="ECO:0000256" key="6">
    <source>
        <dbReference type="ARBA" id="ARBA00022846"/>
    </source>
</evidence>
<organism evidence="10 11">
    <name type="scientific">Albula glossodonta</name>
    <name type="common">roundjaw bonefish</name>
    <dbReference type="NCBI Taxonomy" id="121402"/>
    <lineage>
        <taxon>Eukaryota</taxon>
        <taxon>Metazoa</taxon>
        <taxon>Chordata</taxon>
        <taxon>Craniata</taxon>
        <taxon>Vertebrata</taxon>
        <taxon>Euteleostomi</taxon>
        <taxon>Actinopterygii</taxon>
        <taxon>Neopterygii</taxon>
        <taxon>Teleostei</taxon>
        <taxon>Albuliformes</taxon>
        <taxon>Albulidae</taxon>
        <taxon>Albula</taxon>
    </lineage>
</organism>
<feature type="compositionally biased region" description="Basic and acidic residues" evidence="9">
    <location>
        <begin position="735"/>
        <end position="772"/>
    </location>
</feature>
<evidence type="ECO:0000256" key="2">
    <source>
        <dbReference type="ARBA" id="ARBA00022490"/>
    </source>
</evidence>
<evidence type="ECO:0008006" key="12">
    <source>
        <dbReference type="Google" id="ProtNLM"/>
    </source>
</evidence>
<keyword evidence="4" id="KW-0547">Nucleotide-binding</keyword>
<dbReference type="GO" id="GO:0005524">
    <property type="term" value="F:ATP binding"/>
    <property type="evidence" value="ECO:0007669"/>
    <property type="project" value="UniProtKB-KW"/>
</dbReference>
<dbReference type="OrthoDB" id="202825at2759"/>
<evidence type="ECO:0000256" key="4">
    <source>
        <dbReference type="ARBA" id="ARBA00022741"/>
    </source>
</evidence>
<dbReference type="PANTHER" id="PTHR45870">
    <property type="entry name" value="TUBULIN MONOGLYCYLASE TTLL3"/>
    <property type="match status" value="1"/>
</dbReference>
<feature type="compositionally biased region" description="Acidic residues" evidence="9">
    <location>
        <begin position="176"/>
        <end position="195"/>
    </location>
</feature>
<feature type="region of interest" description="Disordered" evidence="9">
    <location>
        <begin position="710"/>
        <end position="822"/>
    </location>
</feature>
<feature type="compositionally biased region" description="Polar residues" evidence="9">
    <location>
        <begin position="52"/>
        <end position="66"/>
    </location>
</feature>
<feature type="compositionally biased region" description="Polar residues" evidence="9">
    <location>
        <begin position="1"/>
        <end position="14"/>
    </location>
</feature>
<comment type="catalytic activity">
    <reaction evidence="8">
        <text>L-glutamyl-[protein] + glycine + ATP = glycyl-L-glutamyl-[protein] + ADP + phosphate + H(+)</text>
        <dbReference type="Rhea" id="RHEA:67180"/>
        <dbReference type="Rhea" id="RHEA-COMP:10208"/>
        <dbReference type="Rhea" id="RHEA-COMP:17207"/>
        <dbReference type="ChEBI" id="CHEBI:15378"/>
        <dbReference type="ChEBI" id="CHEBI:29973"/>
        <dbReference type="ChEBI" id="CHEBI:30616"/>
        <dbReference type="ChEBI" id="CHEBI:43474"/>
        <dbReference type="ChEBI" id="CHEBI:57305"/>
        <dbReference type="ChEBI" id="CHEBI:167890"/>
        <dbReference type="ChEBI" id="CHEBI:456216"/>
    </reaction>
    <physiologicalReaction direction="left-to-right" evidence="8">
        <dbReference type="Rhea" id="RHEA:67181"/>
    </physiologicalReaction>
</comment>
<keyword evidence="2" id="KW-0963">Cytoplasm</keyword>
<dbReference type="GO" id="GO:0070736">
    <property type="term" value="F:protein-glycine ligase activity, initiating"/>
    <property type="evidence" value="ECO:0007669"/>
    <property type="project" value="TreeGrafter"/>
</dbReference>
<feature type="compositionally biased region" description="Basic and acidic residues" evidence="9">
    <location>
        <begin position="794"/>
        <end position="822"/>
    </location>
</feature>
<dbReference type="EMBL" id="JAFBMS010000237">
    <property type="protein sequence ID" value="KAG9332547.1"/>
    <property type="molecule type" value="Genomic_DNA"/>
</dbReference>
<dbReference type="GO" id="GO:0005930">
    <property type="term" value="C:axoneme"/>
    <property type="evidence" value="ECO:0007669"/>
    <property type="project" value="TreeGrafter"/>
</dbReference>
<dbReference type="InterPro" id="IPR004344">
    <property type="entry name" value="TTL/TTLL_fam"/>
</dbReference>
<proteinExistence type="predicted"/>
<dbReference type="PANTHER" id="PTHR45870:SF2">
    <property type="entry name" value="TUBULIN MONOGLYCYLASE TTLL3"/>
    <property type="match status" value="1"/>
</dbReference>
<name>A0A8T2N7S0_9TELE</name>
<keyword evidence="3" id="KW-0436">Ligase</keyword>
<keyword evidence="11" id="KW-1185">Reference proteome</keyword>
<feature type="region of interest" description="Disordered" evidence="9">
    <location>
        <begin position="165"/>
        <end position="198"/>
    </location>
</feature>
<dbReference type="SUPFAM" id="SSF56059">
    <property type="entry name" value="Glutathione synthetase ATP-binding domain-like"/>
    <property type="match status" value="1"/>
</dbReference>
<keyword evidence="7" id="KW-0206">Cytoskeleton</keyword>
<evidence type="ECO:0000256" key="3">
    <source>
        <dbReference type="ARBA" id="ARBA00022598"/>
    </source>
</evidence>
<evidence type="ECO:0000256" key="7">
    <source>
        <dbReference type="ARBA" id="ARBA00023212"/>
    </source>
</evidence>
<evidence type="ECO:0000313" key="10">
    <source>
        <dbReference type="EMBL" id="KAG9332547.1"/>
    </source>
</evidence>
<keyword evidence="6" id="KW-0282">Flagellum</keyword>
<sequence length="953" mass="107503">MRARDQTNNVSQKASVPAPATALARAERNQTTVGKPLGTDRGPESQRRVTPRSGSVNPPLSRTGSVNPPLHHPGSVNPPQSLTSQTSSTSSTSTPSSERFTQHSQLPQRCPVHLPIVCSDRISRAKALVEKAVKQRKVFSIQGPYPVVRAALRARGWVEHRLPRNTTPRVRRQGDEGDDRDDSTDDEDSSEEVESDYPPNDIYELMSRLVRNETVYFYWTMRRDSVDYRSLRKDQITNHYAKAGSFTTKVGLCVNLRNLRWFDSADPDTFFPRCYRLGANDEKHAFIEDFRRTACSSLLQCLVERARGEHGQNEKEESADSSQAQKKRCKRRAIQSVDSGIIESALHVCQDFLDSLEHHDIDISMESPPALTEQQWREFLHNYYMVVHEGVGIQDSAQYLDRCQVMLRKLKEVSPQLDTDGIHNIWIVKPGALSRGRGHYYTTAWSSQSHHRCDFPPLGIICMKYLEEILKLVNCDPTMIKDSKWVVQKYLERPLLIHGTKFDLRQWFLVTDWNPLTVWFYRECYLRFSTQPYSVERLDSSVHLCNNSIQKHFQPSQQRHPEVPEDNMWSSMQFRDFLSARGQAALWDNLVVPGMKEAVVHALQTAQDLVESRRASFELYGADFMLGQDLRPWLIEINGSPTMAPSTAVTAHLCTAVQEDTLRVVLDRRYQRSAYTGGFQLIYRQAAVQVPQYVGVNLFVEGAPLRRPRLRQRRKPALPRLKQNSQTCTNQSGKETTKREGEFKEKTGGKVGEKNGEKTGEKTGVKTGEKAKKSVKSHQSSCHNPLGGSKHCSTGKEKETHSEEEKKELETEPKPAELPKKGDTKQLVVSALKIIPECPVVTVEPLLKGSKLSKPGLTSEDTPHIPPRVISRSVDSSLGLCRAIISRSLLLPTLQCSSIPAGGSSLQKRPLDSCTTTSVEPSAVNTSLMQPLVPHIRKQSLSLYRGSIDRKSL</sequence>
<comment type="subcellular location">
    <subcellularLocation>
        <location evidence="1">Cytoplasm</location>
        <location evidence="1">Cytoskeleton</location>
        <location evidence="1">Flagellum axoneme</location>
    </subcellularLocation>
</comment>
<dbReference type="InterPro" id="IPR013815">
    <property type="entry name" value="ATP_grasp_subdomain_1"/>
</dbReference>
<evidence type="ECO:0000313" key="11">
    <source>
        <dbReference type="Proteomes" id="UP000824540"/>
    </source>
</evidence>
<evidence type="ECO:0000256" key="8">
    <source>
        <dbReference type="ARBA" id="ARBA00048944"/>
    </source>
</evidence>
<dbReference type="PROSITE" id="PS51221">
    <property type="entry name" value="TTL"/>
    <property type="match status" value="1"/>
</dbReference>
<feature type="region of interest" description="Disordered" evidence="9">
    <location>
        <begin position="1"/>
        <end position="106"/>
    </location>
</feature>
<comment type="caution">
    <text evidence="10">The sequence shown here is derived from an EMBL/GenBank/DDBJ whole genome shotgun (WGS) entry which is preliminary data.</text>
</comment>
<evidence type="ECO:0000256" key="5">
    <source>
        <dbReference type="ARBA" id="ARBA00022840"/>
    </source>
</evidence>
<dbReference type="Gene3D" id="3.30.470.20">
    <property type="entry name" value="ATP-grasp fold, B domain"/>
    <property type="match status" value="1"/>
</dbReference>